<dbReference type="InterPro" id="IPR045584">
    <property type="entry name" value="Pilin-like"/>
</dbReference>
<dbReference type="RefSeq" id="WP_044983007.1">
    <property type="nucleotide sequence ID" value="NZ_CABLBR010000004.1"/>
</dbReference>
<evidence type="ECO:0000313" key="2">
    <source>
        <dbReference type="EMBL" id="UWP61208.1"/>
    </source>
</evidence>
<protein>
    <submittedName>
        <fullName evidence="2">Prepilin-type N-terminal cleavage/methylation domain-containing protein</fullName>
    </submittedName>
</protein>
<dbReference type="NCBIfam" id="TIGR02532">
    <property type="entry name" value="IV_pilin_GFxxxE"/>
    <property type="match status" value="1"/>
</dbReference>
<sequence>MKKKLNRGNKGFTLVELIVVIVIILVLAAVMVPSILRYVNKAKEASYISECSTVVTMANIHSTELYSRLGSDSLETALNRSAERKAITEAAGVSGSINYIKCDAATDAIIQLEYVAKDGTVVLYDVSTDPQYRIMDREDGILTGSTAQDYLDSLNTLLNLVGGKVTADTIKTLYPQEKYPDLYYSNGNLKTKYDSQYLQLYMKAKNKGDYPSVNMSTLPQEIQNLDTKNVLQNQIWIPMVFKDSDGNNITVMTAGEFSNSNNDYGAAKASVIYNPADQSYYYHTHASNGSLDTIWLSDQAPNWDDIIKTGTWIKSK</sequence>
<dbReference type="SUPFAM" id="SSF54523">
    <property type="entry name" value="Pili subunits"/>
    <property type="match status" value="1"/>
</dbReference>
<reference evidence="2" key="1">
    <citation type="journal article" date="2022" name="Cell">
        <title>Design, construction, and in vivo augmentation of a complex gut microbiome.</title>
        <authorList>
            <person name="Cheng A.G."/>
            <person name="Ho P.Y."/>
            <person name="Aranda-Diaz A."/>
            <person name="Jain S."/>
            <person name="Yu F.B."/>
            <person name="Meng X."/>
            <person name="Wang M."/>
            <person name="Iakiviak M."/>
            <person name="Nagashima K."/>
            <person name="Zhao A."/>
            <person name="Murugkar P."/>
            <person name="Patil A."/>
            <person name="Atabakhsh K."/>
            <person name="Weakley A."/>
            <person name="Yan J."/>
            <person name="Brumbaugh A.R."/>
            <person name="Higginbottom S."/>
            <person name="Dimas A."/>
            <person name="Shiver A.L."/>
            <person name="Deutschbauer A."/>
            <person name="Neff N."/>
            <person name="Sonnenburg J.L."/>
            <person name="Huang K.C."/>
            <person name="Fischbach M.A."/>
        </authorList>
    </citation>
    <scope>NUCLEOTIDE SEQUENCE</scope>
    <source>
        <strain evidence="2">DSM 19829</strain>
    </source>
</reference>
<keyword evidence="1" id="KW-1133">Transmembrane helix</keyword>
<dbReference type="Pfam" id="PF07963">
    <property type="entry name" value="N_methyl"/>
    <property type="match status" value="1"/>
</dbReference>
<dbReference type="Proteomes" id="UP001060164">
    <property type="component" value="Chromosome"/>
</dbReference>
<organism evidence="2 3">
    <name type="scientific">Ruminococcus gauvreauii</name>
    <dbReference type="NCBI Taxonomy" id="438033"/>
    <lineage>
        <taxon>Bacteria</taxon>
        <taxon>Bacillati</taxon>
        <taxon>Bacillota</taxon>
        <taxon>Clostridia</taxon>
        <taxon>Eubacteriales</taxon>
        <taxon>Oscillospiraceae</taxon>
        <taxon>Ruminococcus</taxon>
    </lineage>
</organism>
<dbReference type="Gene3D" id="3.30.700.10">
    <property type="entry name" value="Glycoprotein, Type 4 Pilin"/>
    <property type="match status" value="1"/>
</dbReference>
<keyword evidence="1" id="KW-0472">Membrane</keyword>
<gene>
    <name evidence="2" type="ORF">NQ502_09355</name>
</gene>
<evidence type="ECO:0000313" key="3">
    <source>
        <dbReference type="Proteomes" id="UP001060164"/>
    </source>
</evidence>
<name>A0ABY5VMM2_9FIRM</name>
<proteinExistence type="predicted"/>
<evidence type="ECO:0000256" key="1">
    <source>
        <dbReference type="SAM" id="Phobius"/>
    </source>
</evidence>
<dbReference type="InterPro" id="IPR012902">
    <property type="entry name" value="N_methyl_site"/>
</dbReference>
<dbReference type="PROSITE" id="PS00409">
    <property type="entry name" value="PROKAR_NTER_METHYL"/>
    <property type="match status" value="1"/>
</dbReference>
<keyword evidence="3" id="KW-1185">Reference proteome</keyword>
<feature type="transmembrane region" description="Helical" evidence="1">
    <location>
        <begin position="12"/>
        <end position="36"/>
    </location>
</feature>
<keyword evidence="1" id="KW-0812">Transmembrane</keyword>
<dbReference type="EMBL" id="CP102290">
    <property type="protein sequence ID" value="UWP61208.1"/>
    <property type="molecule type" value="Genomic_DNA"/>
</dbReference>
<accession>A0ABY5VMM2</accession>